<dbReference type="CDD" id="cd00082">
    <property type="entry name" value="HisKA"/>
    <property type="match status" value="1"/>
</dbReference>
<evidence type="ECO:0000256" key="2">
    <source>
        <dbReference type="ARBA" id="ARBA00004236"/>
    </source>
</evidence>
<comment type="subcellular location">
    <subcellularLocation>
        <location evidence="2">Cell membrane</location>
    </subcellularLocation>
</comment>
<keyword evidence="8" id="KW-1133">Transmembrane helix</keyword>
<dbReference type="Pfam" id="PF02518">
    <property type="entry name" value="HATPase_c"/>
    <property type="match status" value="1"/>
</dbReference>
<dbReference type="PROSITE" id="PS50109">
    <property type="entry name" value="HIS_KIN"/>
    <property type="match status" value="1"/>
</dbReference>
<feature type="domain" description="Histidine kinase" evidence="11">
    <location>
        <begin position="22"/>
        <end position="237"/>
    </location>
</feature>
<dbReference type="InterPro" id="IPR003594">
    <property type="entry name" value="HATPase_dom"/>
</dbReference>
<dbReference type="OrthoDB" id="9786919at2"/>
<dbReference type="Proteomes" id="UP000199645">
    <property type="component" value="Unassembled WGS sequence"/>
</dbReference>
<dbReference type="InterPro" id="IPR036097">
    <property type="entry name" value="HisK_dim/P_sf"/>
</dbReference>
<proteinExistence type="predicted"/>
<dbReference type="CDD" id="cd00075">
    <property type="entry name" value="HATPase"/>
    <property type="match status" value="1"/>
</dbReference>
<dbReference type="InterPro" id="IPR036890">
    <property type="entry name" value="HATPase_C_sf"/>
</dbReference>
<keyword evidence="7 12" id="KW-0418">Kinase</keyword>
<reference evidence="12 13" key="1">
    <citation type="submission" date="2016-10" db="EMBL/GenBank/DDBJ databases">
        <authorList>
            <person name="de Groot N.N."/>
        </authorList>
    </citation>
    <scope>NUCLEOTIDE SEQUENCE [LARGE SCALE GENOMIC DNA]</scope>
    <source>
        <strain evidence="12 13">DSM 43019</strain>
    </source>
</reference>
<dbReference type="RefSeq" id="WP_093612811.1">
    <property type="nucleotide sequence ID" value="NZ_BOMT01000034.1"/>
</dbReference>
<evidence type="ECO:0000259" key="11">
    <source>
        <dbReference type="PROSITE" id="PS50109"/>
    </source>
</evidence>
<evidence type="ECO:0000256" key="1">
    <source>
        <dbReference type="ARBA" id="ARBA00000085"/>
    </source>
</evidence>
<keyword evidence="9" id="KW-0902">Two-component regulatory system</keyword>
<dbReference type="SUPFAM" id="SSF55874">
    <property type="entry name" value="ATPase domain of HSP90 chaperone/DNA topoisomerase II/histidine kinase"/>
    <property type="match status" value="1"/>
</dbReference>
<dbReference type="EMBL" id="FONV01000004">
    <property type="protein sequence ID" value="SFE87668.1"/>
    <property type="molecule type" value="Genomic_DNA"/>
</dbReference>
<dbReference type="PRINTS" id="PR00344">
    <property type="entry name" value="BCTRLSENSOR"/>
</dbReference>
<evidence type="ECO:0000256" key="9">
    <source>
        <dbReference type="ARBA" id="ARBA00023012"/>
    </source>
</evidence>
<evidence type="ECO:0000256" key="8">
    <source>
        <dbReference type="ARBA" id="ARBA00022989"/>
    </source>
</evidence>
<dbReference type="PANTHER" id="PTHR45436:SF5">
    <property type="entry name" value="SENSOR HISTIDINE KINASE TRCS"/>
    <property type="match status" value="1"/>
</dbReference>
<dbReference type="PANTHER" id="PTHR45436">
    <property type="entry name" value="SENSOR HISTIDINE KINASE YKOH"/>
    <property type="match status" value="1"/>
</dbReference>
<keyword evidence="5" id="KW-0808">Transferase</keyword>
<evidence type="ECO:0000256" key="6">
    <source>
        <dbReference type="ARBA" id="ARBA00022692"/>
    </source>
</evidence>
<gene>
    <name evidence="12" type="ORF">SAMN05421541_104177</name>
</gene>
<dbReference type="SMART" id="SM00387">
    <property type="entry name" value="HATPase_c"/>
    <property type="match status" value="1"/>
</dbReference>
<keyword evidence="6" id="KW-0812">Transmembrane</keyword>
<dbReference type="Gene3D" id="1.10.287.130">
    <property type="match status" value="1"/>
</dbReference>
<keyword evidence="10" id="KW-0472">Membrane</keyword>
<evidence type="ECO:0000256" key="10">
    <source>
        <dbReference type="ARBA" id="ARBA00023136"/>
    </source>
</evidence>
<organism evidence="12 13">
    <name type="scientific">Actinoplanes philippinensis</name>
    <dbReference type="NCBI Taxonomy" id="35752"/>
    <lineage>
        <taxon>Bacteria</taxon>
        <taxon>Bacillati</taxon>
        <taxon>Actinomycetota</taxon>
        <taxon>Actinomycetes</taxon>
        <taxon>Micromonosporales</taxon>
        <taxon>Micromonosporaceae</taxon>
        <taxon>Actinoplanes</taxon>
    </lineage>
</organism>
<dbReference type="STRING" id="35752.SAMN05421541_104177"/>
<evidence type="ECO:0000256" key="3">
    <source>
        <dbReference type="ARBA" id="ARBA00012438"/>
    </source>
</evidence>
<accession>A0A1I2E563</accession>
<dbReference type="GO" id="GO:0000155">
    <property type="term" value="F:phosphorelay sensor kinase activity"/>
    <property type="evidence" value="ECO:0007669"/>
    <property type="project" value="InterPro"/>
</dbReference>
<dbReference type="AlphaFoldDB" id="A0A1I2E563"/>
<dbReference type="SUPFAM" id="SSF47384">
    <property type="entry name" value="Homodimeric domain of signal transducing histidine kinase"/>
    <property type="match status" value="1"/>
</dbReference>
<comment type="catalytic activity">
    <reaction evidence="1">
        <text>ATP + protein L-histidine = ADP + protein N-phospho-L-histidine.</text>
        <dbReference type="EC" id="2.7.13.3"/>
    </reaction>
</comment>
<dbReference type="Gene3D" id="3.30.565.10">
    <property type="entry name" value="Histidine kinase-like ATPase, C-terminal domain"/>
    <property type="match status" value="1"/>
</dbReference>
<protein>
    <recommendedName>
        <fullName evidence="3">histidine kinase</fullName>
        <ecNumber evidence="3">2.7.13.3</ecNumber>
    </recommendedName>
</protein>
<dbReference type="InterPro" id="IPR005467">
    <property type="entry name" value="His_kinase_dom"/>
</dbReference>
<dbReference type="InterPro" id="IPR004358">
    <property type="entry name" value="Sig_transdc_His_kin-like_C"/>
</dbReference>
<keyword evidence="4" id="KW-0597">Phosphoprotein</keyword>
<dbReference type="InterPro" id="IPR003661">
    <property type="entry name" value="HisK_dim/P_dom"/>
</dbReference>
<keyword evidence="13" id="KW-1185">Reference proteome</keyword>
<name>A0A1I2E563_9ACTN</name>
<evidence type="ECO:0000313" key="13">
    <source>
        <dbReference type="Proteomes" id="UP000199645"/>
    </source>
</evidence>
<evidence type="ECO:0000256" key="4">
    <source>
        <dbReference type="ARBA" id="ARBA00022553"/>
    </source>
</evidence>
<dbReference type="InterPro" id="IPR050428">
    <property type="entry name" value="TCS_sensor_his_kinase"/>
</dbReference>
<dbReference type="GO" id="GO:0005886">
    <property type="term" value="C:plasma membrane"/>
    <property type="evidence" value="ECO:0007669"/>
    <property type="project" value="UniProtKB-SubCell"/>
</dbReference>
<dbReference type="SMART" id="SM00388">
    <property type="entry name" value="HisKA"/>
    <property type="match status" value="1"/>
</dbReference>
<evidence type="ECO:0000256" key="5">
    <source>
        <dbReference type="ARBA" id="ARBA00022679"/>
    </source>
</evidence>
<evidence type="ECO:0000256" key="7">
    <source>
        <dbReference type="ARBA" id="ARBA00022777"/>
    </source>
</evidence>
<dbReference type="EC" id="2.7.13.3" evidence="3"/>
<sequence length="244" mass="25209">MGQVTVAIADPGDPFAGTALSRLGHELRGPLAGIIGLTKIMGRKLADGATDAAQQARQLDMINNSAAELLATVERIVTLARTADAGRRLEPVDCRAVCEQAVTATAAAADQHHRGVRLQLPPSPVSGLANHDDLCDAVTELLDNAIKYADGPSVRLTVHADGPAIEISDDGPGLAGDERERVFLPFERGRAAREGDVAGTGLGLPLAVRHARRCGAGLAVRTGSAGTTCTLTLAPLVTGHGRET</sequence>
<evidence type="ECO:0000313" key="12">
    <source>
        <dbReference type="EMBL" id="SFE87668.1"/>
    </source>
</evidence>
<dbReference type="Pfam" id="PF00512">
    <property type="entry name" value="HisKA"/>
    <property type="match status" value="1"/>
</dbReference>